<dbReference type="Proteomes" id="UP001470230">
    <property type="component" value="Unassembled WGS sequence"/>
</dbReference>
<evidence type="ECO:0000256" key="3">
    <source>
        <dbReference type="ARBA" id="ARBA00022801"/>
    </source>
</evidence>
<dbReference type="SMART" id="SM00230">
    <property type="entry name" value="CysPc"/>
    <property type="match status" value="1"/>
</dbReference>
<evidence type="ECO:0000256" key="1">
    <source>
        <dbReference type="ARBA" id="ARBA00007623"/>
    </source>
</evidence>
<dbReference type="PRINTS" id="PR00704">
    <property type="entry name" value="CALPAIN"/>
</dbReference>
<dbReference type="PANTHER" id="PTHR10183">
    <property type="entry name" value="CALPAIN"/>
    <property type="match status" value="1"/>
</dbReference>
<feature type="domain" description="Calpain catalytic" evidence="7">
    <location>
        <begin position="38"/>
        <end position="340"/>
    </location>
</feature>
<organism evidence="8 9">
    <name type="scientific">Tritrichomonas musculus</name>
    <dbReference type="NCBI Taxonomy" id="1915356"/>
    <lineage>
        <taxon>Eukaryota</taxon>
        <taxon>Metamonada</taxon>
        <taxon>Parabasalia</taxon>
        <taxon>Tritrichomonadida</taxon>
        <taxon>Tritrichomonadidae</taxon>
        <taxon>Tritrichomonas</taxon>
    </lineage>
</organism>
<dbReference type="InterPro" id="IPR029071">
    <property type="entry name" value="Ubiquitin-like_domsf"/>
</dbReference>
<keyword evidence="4 5" id="KW-0788">Thiol protease</keyword>
<dbReference type="InterPro" id="IPR001300">
    <property type="entry name" value="Peptidase_C2_calpain_cat"/>
</dbReference>
<feature type="compositionally biased region" description="Polar residues" evidence="6">
    <location>
        <begin position="1129"/>
        <end position="1139"/>
    </location>
</feature>
<dbReference type="EMBL" id="JAPFFF010000010">
    <property type="protein sequence ID" value="KAK8880407.1"/>
    <property type="molecule type" value="Genomic_DNA"/>
</dbReference>
<evidence type="ECO:0000256" key="4">
    <source>
        <dbReference type="ARBA" id="ARBA00022807"/>
    </source>
</evidence>
<dbReference type="SUPFAM" id="SSF54001">
    <property type="entry name" value="Cysteine proteinases"/>
    <property type="match status" value="1"/>
</dbReference>
<evidence type="ECO:0000313" key="8">
    <source>
        <dbReference type="EMBL" id="KAK8880407.1"/>
    </source>
</evidence>
<comment type="caution">
    <text evidence="8">The sequence shown here is derived from an EMBL/GenBank/DDBJ whole genome shotgun (WGS) entry which is preliminary data.</text>
</comment>
<keyword evidence="3 5" id="KW-0378">Hydrolase</keyword>
<protein>
    <recommendedName>
        <fullName evidence="7">Calpain catalytic domain-containing protein</fullName>
    </recommendedName>
</protein>
<dbReference type="Gene3D" id="3.90.70.10">
    <property type="entry name" value="Cysteine proteinases"/>
    <property type="match status" value="1"/>
</dbReference>
<feature type="region of interest" description="Disordered" evidence="6">
    <location>
        <begin position="1082"/>
        <end position="1139"/>
    </location>
</feature>
<name>A0ABR2JNZ7_9EUKA</name>
<reference evidence="8 9" key="1">
    <citation type="submission" date="2024-04" db="EMBL/GenBank/DDBJ databases">
        <title>Tritrichomonas musculus Genome.</title>
        <authorList>
            <person name="Alves-Ferreira E."/>
            <person name="Grigg M."/>
            <person name="Lorenzi H."/>
            <person name="Galac M."/>
        </authorList>
    </citation>
    <scope>NUCLEOTIDE SEQUENCE [LARGE SCALE GENOMIC DNA]</scope>
    <source>
        <strain evidence="8 9">EAF2021</strain>
    </source>
</reference>
<dbReference type="InterPro" id="IPR022684">
    <property type="entry name" value="Calpain_cysteine_protease"/>
</dbReference>
<evidence type="ECO:0000256" key="6">
    <source>
        <dbReference type="SAM" id="MobiDB-lite"/>
    </source>
</evidence>
<feature type="active site" evidence="5">
    <location>
        <position position="91"/>
    </location>
</feature>
<feature type="active site" evidence="5">
    <location>
        <position position="264"/>
    </location>
</feature>
<dbReference type="SUPFAM" id="SSF54236">
    <property type="entry name" value="Ubiquitin-like"/>
    <property type="match status" value="1"/>
</dbReference>
<dbReference type="Pfam" id="PF00648">
    <property type="entry name" value="Peptidase_C2"/>
    <property type="match status" value="1"/>
</dbReference>
<evidence type="ECO:0000259" key="7">
    <source>
        <dbReference type="PROSITE" id="PS50203"/>
    </source>
</evidence>
<gene>
    <name evidence="8" type="ORF">M9Y10_003079</name>
</gene>
<comment type="similarity">
    <text evidence="1">Belongs to the peptidase C2 family.</text>
</comment>
<evidence type="ECO:0000256" key="5">
    <source>
        <dbReference type="PROSITE-ProRule" id="PRU00239"/>
    </source>
</evidence>
<feature type="region of interest" description="Disordered" evidence="6">
    <location>
        <begin position="1152"/>
        <end position="1200"/>
    </location>
</feature>
<dbReference type="PROSITE" id="PS50203">
    <property type="entry name" value="CALPAIN_CAT"/>
    <property type="match status" value="1"/>
</dbReference>
<evidence type="ECO:0000313" key="9">
    <source>
        <dbReference type="Proteomes" id="UP001470230"/>
    </source>
</evidence>
<keyword evidence="9" id="KW-1185">Reference proteome</keyword>
<accession>A0ABR2JNZ7</accession>
<dbReference type="PANTHER" id="PTHR10183:SF379">
    <property type="entry name" value="CALPAIN-5"/>
    <property type="match status" value="1"/>
</dbReference>
<keyword evidence="2 5" id="KW-0645">Protease</keyword>
<dbReference type="InterPro" id="IPR038765">
    <property type="entry name" value="Papain-like_cys_pep_sf"/>
</dbReference>
<feature type="compositionally biased region" description="Basic and acidic residues" evidence="6">
    <location>
        <begin position="1082"/>
        <end position="1105"/>
    </location>
</feature>
<proteinExistence type="inferred from homology"/>
<evidence type="ECO:0000256" key="2">
    <source>
        <dbReference type="ARBA" id="ARBA00022670"/>
    </source>
</evidence>
<feature type="active site" evidence="5">
    <location>
        <position position="284"/>
    </location>
</feature>
<sequence length="1559" mass="184826">MKPNEKRTQNLYKTLFYSGNVEEEFENIIKECERKMAKYTDPNFYPQKSIIEEDREKLNESEWRRLERQYPINIFDNISPEGIKQGSLADCYFVVSLIYASHDINMVKSFFHPKSSLKYGVVLVYFWFLGERIPVIIDTQVAYANKNSEFPLFCHPRTNFDSCWFVLVEKAYAKACGGYSFIQSGSESFAIHLLLDYYSTFFSPIVKIIPVNSLEEAEKEIENPNEKVFSILTDLKNEKAMIGTSTNDEVSSDIQEEVGLIKNHAYNVLDMRESENKKFIKLRNPWGTAKYKGPFSIGSSEWTEKFKEDLEYTEKDDGSFWMPYEDFLKYYDEINYSLKKEKDWKETSVYGKIEGYLDYRSPCANFPSVGCIPQWTIKFSQKTIVRLSYDIAGPFTASHSIYICKNHGYKVNYLNVKTEIKTITSNSSVNGIEYVIDDFSEPYTFFLNRNEANDEPSLFRILIQSPDVGYIVKKFDDNYKKWNGVTETGFFDDNESNQWDPFNKERPLSTCKQWYIYFPDLKYNEKTELRIRIYKNKTEGSFYLFFASSEKRIRYSTLENMNFEIYSKTSYEEFSIPINRKVLKNNENYEPFHYAFAFYRKEKNDVNQFKFSVLSKCKFKFGLLAGPDPINNCCYQVAGKLYHDGKDGSSPYTNGLENMKQWCLIFKEWPTKLYIEYSNKNKVSSNHYIYLQKVKDKGQKIGVFYLGSLHMNSLIQPDCLHDLIEWEIQDNSRPYSLCVSRDPADSTSDYTLNIFGTEEFDMFEINDNGLGKKLPKFTHPQQEKEKIDFPEIKYIEQPNNFTPKRYNSKLRIDSILNNKSKSSISNYIFKEIIDQWMSLNPKRKEIRNIEDYLKFDLKFQFPNGKSITIENYNRMTIFEIFKSFYDEGFYYSETVIKKKFYIVPEEDEFTGDIYERLECNIITSDIITLSHGQSKFYFLQSESASEAYNFLRAIYQGSESIIIYDRDHKKVKFASYFKADEQYTVYVEYQVMFKFIDETFSTQYFEYYTTVLEVRKKLASLFVKDDEDFKTEYIIIYNQNHDIISNDEEMLKDTQNFQKLFYFTIDFDQKKLDKLNKLKAEEKEKQSEIDNKEDISISTEEEKKQQNNSEDDSIVNISSIKKEDKTKNEPISSNEESLDSLSYLNDSKYQKYPKTPQIKSNKLKPPKKSERISKSLMQTNKKKENSFMKSPNEEGSDQKPPKQYITVIFICNDFDDVDFNPIEKTLSIDTTINEIQEIIAYEYIIPKNQITIKYRDNNTKIKIDPDKTIEDYQEKMKEMQRDGRFRNYLYFELSDSFENQYNAYHKYHNYYERIKNYKNDLYYDYKDTYSPKIVKTPNSHYKPTIRMKRRKRKTNFKPQIQPPIETKPPPVIHEPPSDKSSFVFQYGDKERELVFTNDILLNEIESLIKKIFKIESKEEIQFFTMKNDKEEMIQKHISNLDSLKNQIIKIYLENEIQKPLVTYHYQINKNKDVLDIDLDPDSPVKQMKKVIAKQNKVKDLKKIQIYHNGKELSNDVILDFLSLSDDVLHVNMEEEELFLITETIGIPNEVTIEEEEEDI</sequence>